<evidence type="ECO:0000256" key="5">
    <source>
        <dbReference type="ARBA" id="ARBA00022600"/>
    </source>
</evidence>
<dbReference type="InterPro" id="IPR014756">
    <property type="entry name" value="Ig_E-set"/>
</dbReference>
<dbReference type="CDD" id="cd11322">
    <property type="entry name" value="AmyAc_Glg_BE"/>
    <property type="match status" value="1"/>
</dbReference>
<comment type="similarity">
    <text evidence="4 10">Belongs to the glycosyl hydrolase 13 family. GlgB subfamily.</text>
</comment>
<dbReference type="InterPro" id="IPR044143">
    <property type="entry name" value="GlgB_N_E_set_prok"/>
</dbReference>
<accession>A0A1T5N922</accession>
<dbReference type="Proteomes" id="UP000190166">
    <property type="component" value="Unassembled WGS sequence"/>
</dbReference>
<evidence type="ECO:0000256" key="7">
    <source>
        <dbReference type="ARBA" id="ARBA00022679"/>
    </source>
</evidence>
<feature type="active site" description="Nucleophile" evidence="10 11">
    <location>
        <position position="335"/>
    </location>
</feature>
<keyword evidence="14" id="KW-1185">Reference proteome</keyword>
<dbReference type="Pfam" id="PF00128">
    <property type="entry name" value="Alpha-amylase"/>
    <property type="match status" value="1"/>
</dbReference>
<dbReference type="GO" id="GO:0003844">
    <property type="term" value="F:1,4-alpha-glucan branching enzyme activity"/>
    <property type="evidence" value="ECO:0007669"/>
    <property type="project" value="UniProtKB-UniRule"/>
</dbReference>
<comment type="subunit">
    <text evidence="10">Monomer.</text>
</comment>
<keyword evidence="5 10" id="KW-0321">Glycogen metabolism</keyword>
<keyword evidence="8 10" id="KW-0320">Glycogen biosynthesis</keyword>
<gene>
    <name evidence="10" type="primary">glgB</name>
    <name evidence="13" type="ORF">SAMN05660461_0769</name>
</gene>
<dbReference type="InterPro" id="IPR006407">
    <property type="entry name" value="GlgB"/>
</dbReference>
<keyword evidence="7 10" id="KW-0808">Transferase</keyword>
<dbReference type="STRING" id="393003.SAMN05660461_0769"/>
<dbReference type="FunFam" id="3.20.20.80:FF:000003">
    <property type="entry name" value="1,4-alpha-glucan branching enzyme GlgB"/>
    <property type="match status" value="1"/>
</dbReference>
<organism evidence="13 14">
    <name type="scientific">Chitinophaga ginsengisegetis</name>
    <dbReference type="NCBI Taxonomy" id="393003"/>
    <lineage>
        <taxon>Bacteria</taxon>
        <taxon>Pseudomonadati</taxon>
        <taxon>Bacteroidota</taxon>
        <taxon>Chitinophagia</taxon>
        <taxon>Chitinophagales</taxon>
        <taxon>Chitinophagaceae</taxon>
        <taxon>Chitinophaga</taxon>
    </lineage>
</organism>
<sequence>MFIKTPNSHVIMTGDTNRALQYVEPFTLFSSSDITLFQAGSHYRLYEKFGAHATEVEGAHGTYFAVWAPDAAFVAVMGDFNGWDHYTHTLYPRWDSSGIWEGFVPGVKPGALYKYFIRSNSGEELIKGDPYANHWEVRPKTASVVCPLDYEWDDKKWMDHRRKNNALDSPFAVYEVHLGSWRRPDPSDPERVYSYQEIADMLVPYVKEMGFTHVEMMPIMEHPFDGSWGYQITGYFAPTSRYGTPQDFMEMVEAFHLAGIGVILDWVPSHFPYDAHGLFRFDGSHVYEYADMRKGYHPDWNSYIFNYARNEVRSFLLSNAVFWFDRFHVDAIRVDAVASMIHLDYSRERGGWEPNEVGGNENLEAISFLKKLNETIYALFPDVQTIAEDSTSHYGVSRPTFMGGLGFGMKWMMGWMNDTIDYFKKDPIHRKWYQNDLTFSLVYAFGENFMLPLSHDEVVHGKSPMLYKMPGDDWQKFANLRLLYSYMYTHPGTKLLFMGDEFGQTSEWNYRGELDWHLMKHPTHQGLTAFVKDINQFYATTTALYEQQFDAAGFEWITVNDYDNCVLAYVRKGKEAGDILLVVLNMTPVVRENYLVGLPVAGEWEEVMNSDAPKYYGSGVVNTGVIRTVKQIYNGRDYTISLRLPPLGATILKLLSLGER</sequence>
<dbReference type="Gene3D" id="2.60.40.1180">
    <property type="entry name" value="Golgi alpha-mannosidase II"/>
    <property type="match status" value="1"/>
</dbReference>
<dbReference type="NCBIfam" id="NF008967">
    <property type="entry name" value="PRK12313.1"/>
    <property type="match status" value="1"/>
</dbReference>
<dbReference type="Pfam" id="PF02922">
    <property type="entry name" value="CBM_48"/>
    <property type="match status" value="1"/>
</dbReference>
<dbReference type="SUPFAM" id="SSF81296">
    <property type="entry name" value="E set domains"/>
    <property type="match status" value="1"/>
</dbReference>
<evidence type="ECO:0000259" key="12">
    <source>
        <dbReference type="SMART" id="SM00642"/>
    </source>
</evidence>
<dbReference type="CDD" id="cd02855">
    <property type="entry name" value="E_set_GBE_prok_N"/>
    <property type="match status" value="1"/>
</dbReference>
<dbReference type="Gene3D" id="2.60.40.10">
    <property type="entry name" value="Immunoglobulins"/>
    <property type="match status" value="1"/>
</dbReference>
<dbReference type="NCBIfam" id="TIGR01515">
    <property type="entry name" value="branching_enzym"/>
    <property type="match status" value="1"/>
</dbReference>
<dbReference type="SMART" id="SM00642">
    <property type="entry name" value="Aamy"/>
    <property type="match status" value="1"/>
</dbReference>
<comment type="function">
    <text evidence="2 10">Catalyzes the formation of the alpha-1,6-glucosidic linkages in glycogen by scission of a 1,4-alpha-linked oligosaccharide from growing alpha-1,4-glucan chains and the subsequent attachment of the oligosaccharide to the alpha-1,6 position.</text>
</comment>
<dbReference type="InterPro" id="IPR006048">
    <property type="entry name" value="A-amylase/branching_C"/>
</dbReference>
<keyword evidence="9 10" id="KW-0119">Carbohydrate metabolism</keyword>
<evidence type="ECO:0000256" key="10">
    <source>
        <dbReference type="HAMAP-Rule" id="MF_00685"/>
    </source>
</evidence>
<dbReference type="SUPFAM" id="SSF51445">
    <property type="entry name" value="(Trans)glycosidases"/>
    <property type="match status" value="1"/>
</dbReference>
<evidence type="ECO:0000256" key="11">
    <source>
        <dbReference type="PIRSR" id="PIRSR000463-1"/>
    </source>
</evidence>
<comment type="catalytic activity">
    <reaction evidence="1 10">
        <text>Transfers a segment of a (1-&gt;4)-alpha-D-glucan chain to a primary hydroxy group in a similar glucan chain.</text>
        <dbReference type="EC" id="2.4.1.18"/>
    </reaction>
</comment>
<dbReference type="InterPro" id="IPR004193">
    <property type="entry name" value="Glyco_hydro_13_N"/>
</dbReference>
<dbReference type="InterPro" id="IPR037439">
    <property type="entry name" value="Branching_enzy"/>
</dbReference>
<dbReference type="PIRSF" id="PIRSF000463">
    <property type="entry name" value="GlgB"/>
    <property type="match status" value="1"/>
</dbReference>
<dbReference type="Gene3D" id="3.20.20.80">
    <property type="entry name" value="Glycosidases"/>
    <property type="match status" value="1"/>
</dbReference>
<evidence type="ECO:0000256" key="2">
    <source>
        <dbReference type="ARBA" id="ARBA00002953"/>
    </source>
</evidence>
<evidence type="ECO:0000313" key="13">
    <source>
        <dbReference type="EMBL" id="SKC96814.1"/>
    </source>
</evidence>
<dbReference type="InterPro" id="IPR013783">
    <property type="entry name" value="Ig-like_fold"/>
</dbReference>
<dbReference type="InterPro" id="IPR006047">
    <property type="entry name" value="GH13_cat_dom"/>
</dbReference>
<evidence type="ECO:0000256" key="9">
    <source>
        <dbReference type="ARBA" id="ARBA00023277"/>
    </source>
</evidence>
<name>A0A1T5N922_9BACT</name>
<evidence type="ECO:0000256" key="1">
    <source>
        <dbReference type="ARBA" id="ARBA00000826"/>
    </source>
</evidence>
<dbReference type="NCBIfam" id="NF003811">
    <property type="entry name" value="PRK05402.1"/>
    <property type="match status" value="1"/>
</dbReference>
<dbReference type="InterPro" id="IPR013780">
    <property type="entry name" value="Glyco_hydro_b"/>
</dbReference>
<dbReference type="EC" id="2.4.1.18" evidence="10"/>
<protein>
    <recommendedName>
        <fullName evidence="10">1,4-alpha-glucan branching enzyme GlgB</fullName>
        <ecNumber evidence="10">2.4.1.18</ecNumber>
    </recommendedName>
    <alternativeName>
        <fullName evidence="10">1,4-alpha-D-glucan:1,4-alpha-D-glucan 6-glucosyl-transferase</fullName>
    </alternativeName>
    <alternativeName>
        <fullName evidence="10">Alpha-(1-&gt;4)-glucan branching enzyme</fullName>
    </alternativeName>
    <alternativeName>
        <fullName evidence="10">Glycogen branching enzyme</fullName>
        <shortName evidence="10">BE</shortName>
    </alternativeName>
</protein>
<evidence type="ECO:0000256" key="8">
    <source>
        <dbReference type="ARBA" id="ARBA00023056"/>
    </source>
</evidence>
<keyword evidence="6 10" id="KW-0328">Glycosyltransferase</keyword>
<dbReference type="UniPathway" id="UPA00164"/>
<evidence type="ECO:0000256" key="4">
    <source>
        <dbReference type="ARBA" id="ARBA00009000"/>
    </source>
</evidence>
<dbReference type="InterPro" id="IPR017853">
    <property type="entry name" value="GH"/>
</dbReference>
<dbReference type="SUPFAM" id="SSF51011">
    <property type="entry name" value="Glycosyl hydrolase domain"/>
    <property type="match status" value="1"/>
</dbReference>
<evidence type="ECO:0000256" key="3">
    <source>
        <dbReference type="ARBA" id="ARBA00004964"/>
    </source>
</evidence>
<dbReference type="PANTHER" id="PTHR43651">
    <property type="entry name" value="1,4-ALPHA-GLUCAN-BRANCHING ENZYME"/>
    <property type="match status" value="1"/>
</dbReference>
<dbReference type="FunFam" id="2.60.40.1180:FF:000002">
    <property type="entry name" value="1,4-alpha-glucan branching enzyme GlgB"/>
    <property type="match status" value="1"/>
</dbReference>
<reference evidence="13 14" key="1">
    <citation type="submission" date="2017-02" db="EMBL/GenBank/DDBJ databases">
        <authorList>
            <person name="Peterson S.W."/>
        </authorList>
    </citation>
    <scope>NUCLEOTIDE SEQUENCE [LARGE SCALE GENOMIC DNA]</scope>
    <source>
        <strain evidence="13 14">DSM 18108</strain>
    </source>
</reference>
<dbReference type="Pfam" id="PF02806">
    <property type="entry name" value="Alpha-amylase_C"/>
    <property type="match status" value="1"/>
</dbReference>
<evidence type="ECO:0000256" key="6">
    <source>
        <dbReference type="ARBA" id="ARBA00022676"/>
    </source>
</evidence>
<dbReference type="FunFam" id="2.60.40.10:FF:000169">
    <property type="entry name" value="1,4-alpha-glucan branching enzyme GlgB"/>
    <property type="match status" value="1"/>
</dbReference>
<feature type="active site" description="Proton donor" evidence="10 11">
    <location>
        <position position="388"/>
    </location>
</feature>
<comment type="pathway">
    <text evidence="3 10">Glycan biosynthesis; glycogen biosynthesis.</text>
</comment>
<dbReference type="HAMAP" id="MF_00685">
    <property type="entry name" value="GlgB"/>
    <property type="match status" value="1"/>
</dbReference>
<feature type="domain" description="Glycosyl hydrolase family 13 catalytic" evidence="12">
    <location>
        <begin position="175"/>
        <end position="515"/>
    </location>
</feature>
<proteinExistence type="inferred from homology"/>
<dbReference type="GO" id="GO:0005829">
    <property type="term" value="C:cytosol"/>
    <property type="evidence" value="ECO:0007669"/>
    <property type="project" value="TreeGrafter"/>
</dbReference>
<dbReference type="GO" id="GO:0005978">
    <property type="term" value="P:glycogen biosynthetic process"/>
    <property type="evidence" value="ECO:0007669"/>
    <property type="project" value="UniProtKB-UniRule"/>
</dbReference>
<dbReference type="GO" id="GO:0043169">
    <property type="term" value="F:cation binding"/>
    <property type="evidence" value="ECO:0007669"/>
    <property type="project" value="InterPro"/>
</dbReference>
<evidence type="ECO:0000313" key="14">
    <source>
        <dbReference type="Proteomes" id="UP000190166"/>
    </source>
</evidence>
<dbReference type="EMBL" id="FUZZ01000001">
    <property type="protein sequence ID" value="SKC96814.1"/>
    <property type="molecule type" value="Genomic_DNA"/>
</dbReference>
<dbReference type="AlphaFoldDB" id="A0A1T5N922"/>
<dbReference type="PANTHER" id="PTHR43651:SF3">
    <property type="entry name" value="1,4-ALPHA-GLUCAN-BRANCHING ENZYME"/>
    <property type="match status" value="1"/>
</dbReference>
<dbReference type="GO" id="GO:0004553">
    <property type="term" value="F:hydrolase activity, hydrolyzing O-glycosyl compounds"/>
    <property type="evidence" value="ECO:0007669"/>
    <property type="project" value="InterPro"/>
</dbReference>